<keyword evidence="6" id="KW-0325">Glycoprotein</keyword>
<organism evidence="8 9">
    <name type="scientific">Acaromyces ingoldii</name>
    <dbReference type="NCBI Taxonomy" id="215250"/>
    <lineage>
        <taxon>Eukaryota</taxon>
        <taxon>Fungi</taxon>
        <taxon>Dikarya</taxon>
        <taxon>Basidiomycota</taxon>
        <taxon>Ustilaginomycotina</taxon>
        <taxon>Exobasidiomycetes</taxon>
        <taxon>Exobasidiales</taxon>
        <taxon>Cryptobasidiaceae</taxon>
        <taxon>Acaromyces</taxon>
    </lineage>
</organism>
<feature type="chain" id="PRO_5016189423" description="Carboxypeptidase" evidence="7">
    <location>
        <begin position="19"/>
        <end position="550"/>
    </location>
</feature>
<dbReference type="AlphaFoldDB" id="A0A316YMY4"/>
<dbReference type="Proteomes" id="UP000245768">
    <property type="component" value="Unassembled WGS sequence"/>
</dbReference>
<dbReference type="Pfam" id="PF00450">
    <property type="entry name" value="Peptidase_S10"/>
    <property type="match status" value="1"/>
</dbReference>
<dbReference type="RefSeq" id="XP_025377769.1">
    <property type="nucleotide sequence ID" value="XM_025521752.1"/>
</dbReference>
<evidence type="ECO:0000256" key="1">
    <source>
        <dbReference type="ARBA" id="ARBA00009431"/>
    </source>
</evidence>
<keyword evidence="5 7" id="KW-0378">Hydrolase</keyword>
<reference evidence="8 9" key="1">
    <citation type="journal article" date="2018" name="Mol. Biol. Evol.">
        <title>Broad Genomic Sampling Reveals a Smut Pathogenic Ancestry of the Fungal Clade Ustilaginomycotina.</title>
        <authorList>
            <person name="Kijpornyongpan T."/>
            <person name="Mondo S.J."/>
            <person name="Barry K."/>
            <person name="Sandor L."/>
            <person name="Lee J."/>
            <person name="Lipzen A."/>
            <person name="Pangilinan J."/>
            <person name="LaButti K."/>
            <person name="Hainaut M."/>
            <person name="Henrissat B."/>
            <person name="Grigoriev I.V."/>
            <person name="Spatafora J.W."/>
            <person name="Aime M.C."/>
        </authorList>
    </citation>
    <scope>NUCLEOTIDE SEQUENCE [LARGE SCALE GENOMIC DNA]</scope>
    <source>
        <strain evidence="8 9">MCA 4198</strain>
    </source>
</reference>
<keyword evidence="3 7" id="KW-0645">Protease</keyword>
<keyword evidence="2 7" id="KW-0121">Carboxypeptidase</keyword>
<evidence type="ECO:0000256" key="3">
    <source>
        <dbReference type="ARBA" id="ARBA00022670"/>
    </source>
</evidence>
<evidence type="ECO:0000256" key="6">
    <source>
        <dbReference type="ARBA" id="ARBA00023180"/>
    </source>
</evidence>
<dbReference type="SUPFAM" id="SSF53474">
    <property type="entry name" value="alpha/beta-Hydrolases"/>
    <property type="match status" value="1"/>
</dbReference>
<dbReference type="InParanoid" id="A0A316YMY4"/>
<feature type="signal peptide" evidence="7">
    <location>
        <begin position="1"/>
        <end position="18"/>
    </location>
</feature>
<dbReference type="Gene3D" id="3.40.50.1820">
    <property type="entry name" value="alpha/beta hydrolase"/>
    <property type="match status" value="1"/>
</dbReference>
<protein>
    <recommendedName>
        <fullName evidence="7">Carboxypeptidase</fullName>
        <ecNumber evidence="7">3.4.16.-</ecNumber>
    </recommendedName>
</protein>
<dbReference type="InterPro" id="IPR018202">
    <property type="entry name" value="Ser_caboxypep_ser_AS"/>
</dbReference>
<name>A0A316YMY4_9BASI</name>
<dbReference type="OrthoDB" id="443318at2759"/>
<dbReference type="PRINTS" id="PR00724">
    <property type="entry name" value="CRBOXYPTASEC"/>
</dbReference>
<evidence type="ECO:0000256" key="2">
    <source>
        <dbReference type="ARBA" id="ARBA00022645"/>
    </source>
</evidence>
<dbReference type="GO" id="GO:0000324">
    <property type="term" value="C:fungal-type vacuole"/>
    <property type="evidence" value="ECO:0007669"/>
    <property type="project" value="TreeGrafter"/>
</dbReference>
<evidence type="ECO:0000256" key="4">
    <source>
        <dbReference type="ARBA" id="ARBA00022729"/>
    </source>
</evidence>
<dbReference type="PROSITE" id="PS00131">
    <property type="entry name" value="CARBOXYPEPT_SER_SER"/>
    <property type="match status" value="1"/>
</dbReference>
<evidence type="ECO:0000256" key="5">
    <source>
        <dbReference type="ARBA" id="ARBA00022801"/>
    </source>
</evidence>
<dbReference type="GeneID" id="37043668"/>
<dbReference type="PANTHER" id="PTHR11802">
    <property type="entry name" value="SERINE PROTEASE FAMILY S10 SERINE CARBOXYPEPTIDASE"/>
    <property type="match status" value="1"/>
</dbReference>
<dbReference type="PANTHER" id="PTHR11802:SF113">
    <property type="entry name" value="SERINE CARBOXYPEPTIDASE CTSA-4.1"/>
    <property type="match status" value="1"/>
</dbReference>
<dbReference type="InterPro" id="IPR029058">
    <property type="entry name" value="AB_hydrolase_fold"/>
</dbReference>
<dbReference type="STRING" id="215250.A0A316YMY4"/>
<keyword evidence="4 7" id="KW-0732">Signal</keyword>
<proteinExistence type="inferred from homology"/>
<sequence length="550" mass="60466">MKAFAGLLLAATVGLSRAVPNQLAFNAHPGAGAPGEAETATVKTLRHAGLPAHTLRFVEPPGSICESTEGVRSWSGYLDVDLDALWEHQGGDKLLAEDYAEVDEGVKEDPHPKGVIEHFWFWAFESRSGNAAEDPVVMWLNGGPGCSSGCGMLMELGPCNARPYNGTKGPHTRYNEFSWNNNASLLFLDQPVGTGFSYASWADELRNTQKDKAPSRIYTAKAAARDASAFLQLWALHAADLFGDKNGLSSFHIAGESYAGRWIPLIANQLVEDNKEAIAHPERGLAALPLDSVLIGNGITSPKHQFPAYVEYACANTTGFGNFVDEAECDRMYSRIPTCLSLVEKCNTPTKGSLHDRLACKTALDFCEEALQTPYYHDGRSSYDFMHYGDYEEDDWFAHFLNDTHTKKALGVDKTGAGDGHDGTFASCSDDVYNRFAKTGDGAKDSMWAVKALLENDVRVLLYAGERDFICNYIGIRNWSLDLDWPGQAAFQARELAPWHSEGVIAGMTRTEGPLTYLTVRESSHFVPYSRPRASLEMFNAWVHQRGVPE</sequence>
<dbReference type="InterPro" id="IPR001563">
    <property type="entry name" value="Peptidase_S10"/>
</dbReference>
<accession>A0A316YMY4</accession>
<dbReference type="GO" id="GO:0004185">
    <property type="term" value="F:serine-type carboxypeptidase activity"/>
    <property type="evidence" value="ECO:0007669"/>
    <property type="project" value="UniProtKB-UniRule"/>
</dbReference>
<gene>
    <name evidence="8" type="ORF">FA10DRAFT_267023</name>
</gene>
<evidence type="ECO:0000313" key="9">
    <source>
        <dbReference type="Proteomes" id="UP000245768"/>
    </source>
</evidence>
<evidence type="ECO:0000256" key="7">
    <source>
        <dbReference type="RuleBase" id="RU361156"/>
    </source>
</evidence>
<dbReference type="Gene3D" id="1.10.287.410">
    <property type="match status" value="1"/>
</dbReference>
<dbReference type="EC" id="3.4.16.-" evidence="7"/>
<dbReference type="EMBL" id="KZ819636">
    <property type="protein sequence ID" value="PWN90571.1"/>
    <property type="molecule type" value="Genomic_DNA"/>
</dbReference>
<dbReference type="GO" id="GO:0006508">
    <property type="term" value="P:proteolysis"/>
    <property type="evidence" value="ECO:0007669"/>
    <property type="project" value="UniProtKB-KW"/>
</dbReference>
<keyword evidence="9" id="KW-1185">Reference proteome</keyword>
<comment type="similarity">
    <text evidence="1 7">Belongs to the peptidase S10 family.</text>
</comment>
<evidence type="ECO:0000313" key="8">
    <source>
        <dbReference type="EMBL" id="PWN90571.1"/>
    </source>
</evidence>